<gene>
    <name evidence="2" type="ORF">SAMN05444277_10573</name>
</gene>
<feature type="transmembrane region" description="Helical" evidence="1">
    <location>
        <begin position="273"/>
        <end position="298"/>
    </location>
</feature>
<dbReference type="RefSeq" id="WP_090657823.1">
    <property type="nucleotide sequence ID" value="NZ_FOXQ01000005.1"/>
</dbReference>
<evidence type="ECO:0000313" key="3">
    <source>
        <dbReference type="Proteomes" id="UP000199031"/>
    </source>
</evidence>
<evidence type="ECO:0000256" key="1">
    <source>
        <dbReference type="SAM" id="Phobius"/>
    </source>
</evidence>
<dbReference type="OrthoDB" id="1011751at2"/>
<name>A0A1I5VLW4_9BACT</name>
<dbReference type="PANTHER" id="PTHR30287:SF2">
    <property type="entry name" value="BLL1001 PROTEIN"/>
    <property type="match status" value="1"/>
</dbReference>
<keyword evidence="1" id="KW-0472">Membrane</keyword>
<dbReference type="InterPro" id="IPR038766">
    <property type="entry name" value="Membrane_comp_ABC_pdt"/>
</dbReference>
<feature type="transmembrane region" description="Helical" evidence="1">
    <location>
        <begin position="326"/>
        <end position="347"/>
    </location>
</feature>
<proteinExistence type="predicted"/>
<sequence>MLNQLLKKLIHASSGRSRNAMAIVGLSIALLLILSAVQIQANYQQLLYTKTSQDSIADFLVINKTVTDKNVGAATLSNAEINDLKQQPFIEKIGTLTPSRFKVGIQSISKQIPFYSDFFFESVPDEFLDVNTPAWQWNETSNYIPMIIPNMFLDMYNFGFAQSQHLPQLSQDLITSLPVQINIQTPTGTVNYYGKVVGFSDRISSVLVPQPFMDWANKKFGEAINQQPSRVIIQTKDAASPQLAGYLKAHNLSTNTEKTRFEKYRGIITTVVAISWVMGGLMFLFALIVLTLFIQLAIASAKEEIYLLVTLGASPKQLQRFLRRQFLPANIITVIVTLAIVAALQFTLQKILATQNIYISAYISLYTIIAAFIILLLIGFVNNRAIKKYIHYNN</sequence>
<dbReference type="AlphaFoldDB" id="A0A1I5VLW4"/>
<accession>A0A1I5VLW4</accession>
<evidence type="ECO:0000313" key="2">
    <source>
        <dbReference type="EMBL" id="SFQ08505.1"/>
    </source>
</evidence>
<dbReference type="PANTHER" id="PTHR30287">
    <property type="entry name" value="MEMBRANE COMPONENT OF PREDICTED ABC SUPERFAMILY METABOLITE UPTAKE TRANSPORTER"/>
    <property type="match status" value="1"/>
</dbReference>
<dbReference type="STRING" id="1465490.SAMN05444277_10573"/>
<dbReference type="Proteomes" id="UP000199031">
    <property type="component" value="Unassembled WGS sequence"/>
</dbReference>
<dbReference type="GO" id="GO:0005886">
    <property type="term" value="C:plasma membrane"/>
    <property type="evidence" value="ECO:0007669"/>
    <property type="project" value="UniProtKB-SubCell"/>
</dbReference>
<reference evidence="2 3" key="1">
    <citation type="submission" date="2016-10" db="EMBL/GenBank/DDBJ databases">
        <authorList>
            <person name="de Groot N.N."/>
        </authorList>
    </citation>
    <scope>NUCLEOTIDE SEQUENCE [LARGE SCALE GENOMIC DNA]</scope>
    <source>
        <strain evidence="2 3">DSM 28286</strain>
    </source>
</reference>
<feature type="transmembrane region" description="Helical" evidence="1">
    <location>
        <begin position="359"/>
        <end position="381"/>
    </location>
</feature>
<keyword evidence="1" id="KW-0812">Transmembrane</keyword>
<dbReference type="EMBL" id="FOXQ01000005">
    <property type="protein sequence ID" value="SFQ08505.1"/>
    <property type="molecule type" value="Genomic_DNA"/>
</dbReference>
<organism evidence="2 3">
    <name type="scientific">Parafilimonas terrae</name>
    <dbReference type="NCBI Taxonomy" id="1465490"/>
    <lineage>
        <taxon>Bacteria</taxon>
        <taxon>Pseudomonadati</taxon>
        <taxon>Bacteroidota</taxon>
        <taxon>Chitinophagia</taxon>
        <taxon>Chitinophagales</taxon>
        <taxon>Chitinophagaceae</taxon>
        <taxon>Parafilimonas</taxon>
    </lineage>
</organism>
<protein>
    <submittedName>
        <fullName evidence="2">FtsX-like permease family protein</fullName>
    </submittedName>
</protein>
<keyword evidence="3" id="KW-1185">Reference proteome</keyword>
<keyword evidence="1" id="KW-1133">Transmembrane helix</keyword>